<accession>A0A4J1UID7</accession>
<dbReference type="Pfam" id="PF06172">
    <property type="entry name" value="Cupin_5"/>
    <property type="match status" value="1"/>
</dbReference>
<proteinExistence type="predicted"/>
<dbReference type="AlphaFoldDB" id="A0A4J1UID7"/>
<dbReference type="InterPro" id="IPR011051">
    <property type="entry name" value="RmlC_Cupin_sf"/>
</dbReference>
<sequence>MSSELRGVLEIVTPPLNKSYFNPLAPTDKEDLIRTLELAPHVEGGYFRQTKKASDTINLAGKGRALYTSIYFLLEETNPSHFHRLTADEIWYFHAGSPLTVHMITADGHYEAVTLGLDISKGQQLHYCVPKGTIWGSTVDKDYALVSCLVAPGFEFEDFELFERADLLATYPEHKEMIEHLTRY</sequence>
<dbReference type="EMBL" id="CAATGJ010000002">
    <property type="protein sequence ID" value="VNP44722.1"/>
    <property type="molecule type" value="Genomic_DNA"/>
</dbReference>
<dbReference type="Gene3D" id="2.60.120.10">
    <property type="entry name" value="Jelly Rolls"/>
    <property type="match status" value="1"/>
</dbReference>
<evidence type="ECO:0000313" key="3">
    <source>
        <dbReference type="EMBL" id="VNP44722.1"/>
    </source>
</evidence>
<organism evidence="3">
    <name type="scientific">Streptococcus pneumoniae</name>
    <dbReference type="NCBI Taxonomy" id="1313"/>
    <lineage>
        <taxon>Bacteria</taxon>
        <taxon>Bacillati</taxon>
        <taxon>Bacillota</taxon>
        <taxon>Bacilli</taxon>
        <taxon>Lactobacillales</taxon>
        <taxon>Streptococcaceae</taxon>
        <taxon>Streptococcus</taxon>
    </lineage>
</organism>
<reference evidence="3" key="1">
    <citation type="submission" date="2019-04" db="EMBL/GenBank/DDBJ databases">
        <authorList>
            <consortium name="Pathogen Informatics"/>
        </authorList>
    </citation>
    <scope>NUCLEOTIDE SEQUENCE</scope>
    <source>
        <strain evidence="2">GPSC50</strain>
        <strain evidence="3">GPSC89</strain>
    </source>
</reference>
<dbReference type="SUPFAM" id="SSF51182">
    <property type="entry name" value="RmlC-like cupins"/>
    <property type="match status" value="1"/>
</dbReference>
<dbReference type="InterPro" id="IPR014710">
    <property type="entry name" value="RmlC-like_jellyroll"/>
</dbReference>
<name>A0A4J1UID7_STREE</name>
<dbReference type="InterPro" id="IPR009327">
    <property type="entry name" value="Cupin_DUF985"/>
</dbReference>
<dbReference type="PANTHER" id="PTHR33387">
    <property type="entry name" value="RMLC-LIKE JELLY ROLL FOLD PROTEIN"/>
    <property type="match status" value="1"/>
</dbReference>
<evidence type="ECO:0000313" key="2">
    <source>
        <dbReference type="EMBL" id="VNO92660.1"/>
    </source>
</evidence>
<dbReference type="CDD" id="cd06121">
    <property type="entry name" value="cupin_YML079wp"/>
    <property type="match status" value="1"/>
</dbReference>
<dbReference type="InterPro" id="IPR039935">
    <property type="entry name" value="YML079W-like"/>
</dbReference>
<feature type="domain" description="DUF985" evidence="1">
    <location>
        <begin position="31"/>
        <end position="162"/>
    </location>
</feature>
<gene>
    <name evidence="2" type="ORF">SAMEA2521854_01388</name>
    <name evidence="3" type="ORF">SAMEA2796747_00561</name>
</gene>
<dbReference type="PANTHER" id="PTHR33387:SF3">
    <property type="entry name" value="DUF985 DOMAIN-CONTAINING PROTEIN"/>
    <property type="match status" value="1"/>
</dbReference>
<dbReference type="EMBL" id="CAATFK010000014">
    <property type="protein sequence ID" value="VNO92660.1"/>
    <property type="molecule type" value="Genomic_DNA"/>
</dbReference>
<protein>
    <submittedName>
        <fullName evidence="3">Uncharacterized conserved protein</fullName>
    </submittedName>
</protein>
<evidence type="ECO:0000259" key="1">
    <source>
        <dbReference type="Pfam" id="PF06172"/>
    </source>
</evidence>